<protein>
    <submittedName>
        <fullName evidence="1">Sulfotransferase family protein</fullName>
    </submittedName>
</protein>
<organism evidence="1 2">
    <name type="scientific">Micromonospora endophytica</name>
    <dbReference type="NCBI Taxonomy" id="515350"/>
    <lineage>
        <taxon>Bacteria</taxon>
        <taxon>Bacillati</taxon>
        <taxon>Actinomycetota</taxon>
        <taxon>Actinomycetes</taxon>
        <taxon>Micromonosporales</taxon>
        <taxon>Micromonosporaceae</taxon>
        <taxon>Micromonospora</taxon>
    </lineage>
</organism>
<dbReference type="InterPro" id="IPR051135">
    <property type="entry name" value="Gal/GlcNAc/GalNAc_ST"/>
</dbReference>
<proteinExistence type="predicted"/>
<dbReference type="OrthoDB" id="663914at2"/>
<keyword evidence="1" id="KW-0808">Transferase</keyword>
<evidence type="ECO:0000313" key="2">
    <source>
        <dbReference type="Proteomes" id="UP000248627"/>
    </source>
</evidence>
<dbReference type="GO" id="GO:0006044">
    <property type="term" value="P:N-acetylglucosamine metabolic process"/>
    <property type="evidence" value="ECO:0007669"/>
    <property type="project" value="TreeGrafter"/>
</dbReference>
<dbReference type="InterPro" id="IPR027417">
    <property type="entry name" value="P-loop_NTPase"/>
</dbReference>
<dbReference type="Proteomes" id="UP000248627">
    <property type="component" value="Unassembled WGS sequence"/>
</dbReference>
<dbReference type="PANTHER" id="PTHR10704:SF44">
    <property type="entry name" value="LD35051P-RELATED"/>
    <property type="match status" value="1"/>
</dbReference>
<dbReference type="EMBL" id="POTX01000003">
    <property type="protein sequence ID" value="PZG00874.1"/>
    <property type="molecule type" value="Genomic_DNA"/>
</dbReference>
<dbReference type="AlphaFoldDB" id="A0A2W2E7K5"/>
<dbReference type="RefSeq" id="WP_111241262.1">
    <property type="nucleotide sequence ID" value="NZ_AP023358.1"/>
</dbReference>
<dbReference type="PANTHER" id="PTHR10704">
    <property type="entry name" value="CARBOHYDRATE SULFOTRANSFERASE"/>
    <property type="match status" value="1"/>
</dbReference>
<dbReference type="GO" id="GO:0001517">
    <property type="term" value="F:N-acetylglucosamine 6-O-sulfotransferase activity"/>
    <property type="evidence" value="ECO:0007669"/>
    <property type="project" value="TreeGrafter"/>
</dbReference>
<dbReference type="Pfam" id="PF13469">
    <property type="entry name" value="Sulfotransfer_3"/>
    <property type="match status" value="1"/>
</dbReference>
<keyword evidence="2" id="KW-1185">Reference proteome</keyword>
<reference evidence="1 2" key="1">
    <citation type="submission" date="2018-01" db="EMBL/GenBank/DDBJ databases">
        <title>Draft genome sequence of Jishengella endophytica.</title>
        <authorList>
            <person name="Sahin N."/>
            <person name="Ay H."/>
            <person name="Saygin H."/>
        </authorList>
    </citation>
    <scope>NUCLEOTIDE SEQUENCE [LARGE SCALE GENOMIC DNA]</scope>
    <source>
        <strain evidence="1 2">DSM 45430</strain>
    </source>
</reference>
<dbReference type="SUPFAM" id="SSF52540">
    <property type="entry name" value="P-loop containing nucleoside triphosphate hydrolases"/>
    <property type="match status" value="1"/>
</dbReference>
<gene>
    <name evidence="1" type="ORF">C1I93_00935</name>
</gene>
<comment type="caution">
    <text evidence="1">The sequence shown here is derived from an EMBL/GenBank/DDBJ whole genome shotgun (WGS) entry which is preliminary data.</text>
</comment>
<sequence length="300" mass="33167">MKVIYITGWLRSGSTILGNVLNELPGVLHAGELHYLWKNGLLASGTNTLCGCGQQIRQCALWSSVIATFGDDEPTRLARQMMSWQQAGLRTRHTRARLASTPDHVTAVLDRTVAVYRELTRRGAERAVVDSSKYPAEAAALLSRSDVDVRVLHIVRDPRATTYSYQRGKRYIEPMSPAQSTANWVGFNVASEYVGGAADGRYLRIRHEDLTRRPREVVADVLRFAGLDDEPPVTEEGKVTLGINHTVTGNPDRLGQGTVLIRPDERWRTELPALPTATTTALALPLLRRYGYPLLAGKVA</sequence>
<name>A0A2W2E7K5_9ACTN</name>
<dbReference type="Gene3D" id="3.40.50.300">
    <property type="entry name" value="P-loop containing nucleotide triphosphate hydrolases"/>
    <property type="match status" value="1"/>
</dbReference>
<accession>A0A2W2E7K5</accession>
<dbReference type="GO" id="GO:0006790">
    <property type="term" value="P:sulfur compound metabolic process"/>
    <property type="evidence" value="ECO:0007669"/>
    <property type="project" value="TreeGrafter"/>
</dbReference>
<evidence type="ECO:0000313" key="1">
    <source>
        <dbReference type="EMBL" id="PZG00874.1"/>
    </source>
</evidence>